<comment type="caution">
    <text evidence="2">The sequence shown here is derived from an EMBL/GenBank/DDBJ whole genome shotgun (WGS) entry which is preliminary data.</text>
</comment>
<gene>
    <name evidence="2" type="ORF">C8F04DRAFT_1181564</name>
</gene>
<dbReference type="Proteomes" id="UP001218188">
    <property type="component" value="Unassembled WGS sequence"/>
</dbReference>
<accession>A0AAD6SYA6</accession>
<evidence type="ECO:0000313" key="2">
    <source>
        <dbReference type="EMBL" id="KAJ7036286.1"/>
    </source>
</evidence>
<keyword evidence="3" id="KW-1185">Reference proteome</keyword>
<name>A0AAD6SYA6_9AGAR</name>
<dbReference type="EMBL" id="JARJCM010000044">
    <property type="protein sequence ID" value="KAJ7036286.1"/>
    <property type="molecule type" value="Genomic_DNA"/>
</dbReference>
<reference evidence="2" key="1">
    <citation type="submission" date="2023-03" db="EMBL/GenBank/DDBJ databases">
        <title>Massive genome expansion in bonnet fungi (Mycena s.s.) driven by repeated elements and novel gene families across ecological guilds.</title>
        <authorList>
            <consortium name="Lawrence Berkeley National Laboratory"/>
            <person name="Harder C.B."/>
            <person name="Miyauchi S."/>
            <person name="Viragh M."/>
            <person name="Kuo A."/>
            <person name="Thoen E."/>
            <person name="Andreopoulos B."/>
            <person name="Lu D."/>
            <person name="Skrede I."/>
            <person name="Drula E."/>
            <person name="Henrissat B."/>
            <person name="Morin E."/>
            <person name="Kohler A."/>
            <person name="Barry K."/>
            <person name="LaButti K."/>
            <person name="Morin E."/>
            <person name="Salamov A."/>
            <person name="Lipzen A."/>
            <person name="Mereny Z."/>
            <person name="Hegedus B."/>
            <person name="Baldrian P."/>
            <person name="Stursova M."/>
            <person name="Weitz H."/>
            <person name="Taylor A."/>
            <person name="Grigoriev I.V."/>
            <person name="Nagy L.G."/>
            <person name="Martin F."/>
            <person name="Kauserud H."/>
        </authorList>
    </citation>
    <scope>NUCLEOTIDE SEQUENCE</scope>
    <source>
        <strain evidence="2">CBHHK200</strain>
    </source>
</reference>
<evidence type="ECO:0000313" key="3">
    <source>
        <dbReference type="Proteomes" id="UP001218188"/>
    </source>
</evidence>
<proteinExistence type="predicted"/>
<organism evidence="2 3">
    <name type="scientific">Mycena alexandri</name>
    <dbReference type="NCBI Taxonomy" id="1745969"/>
    <lineage>
        <taxon>Eukaryota</taxon>
        <taxon>Fungi</taxon>
        <taxon>Dikarya</taxon>
        <taxon>Basidiomycota</taxon>
        <taxon>Agaricomycotina</taxon>
        <taxon>Agaricomycetes</taxon>
        <taxon>Agaricomycetidae</taxon>
        <taxon>Agaricales</taxon>
        <taxon>Marasmiineae</taxon>
        <taxon>Mycenaceae</taxon>
        <taxon>Mycena</taxon>
    </lineage>
</organism>
<sequence>MANLIKERKRIKRGRTQQTSNQPSRPRYANLSESCWKSSTRNDENIYCARAAHEKSFTYLPSDVRSEDLVGPGLPPQLSATCGALHPAYLPGGQNYPPPTNQTKLTKWYNQSWKVSCFPKPRGSAIASVQVYGREDIKYDSRFAIG</sequence>
<dbReference type="AlphaFoldDB" id="A0AAD6SYA6"/>
<feature type="region of interest" description="Disordered" evidence="1">
    <location>
        <begin position="1"/>
        <end position="29"/>
    </location>
</feature>
<evidence type="ECO:0000256" key="1">
    <source>
        <dbReference type="SAM" id="MobiDB-lite"/>
    </source>
</evidence>
<protein>
    <submittedName>
        <fullName evidence="2">Uncharacterized protein</fullName>
    </submittedName>
</protein>